<dbReference type="InterPro" id="IPR011058">
    <property type="entry name" value="Cyanovirin-N"/>
</dbReference>
<dbReference type="Pfam" id="PF08881">
    <property type="entry name" value="CVNH"/>
    <property type="match status" value="1"/>
</dbReference>
<dbReference type="Proteomes" id="UP000184546">
    <property type="component" value="Unassembled WGS sequence"/>
</dbReference>
<proteinExistence type="predicted"/>
<dbReference type="InterPro" id="IPR036673">
    <property type="entry name" value="Cyanovirin-N_sf"/>
</dbReference>
<dbReference type="Gene3D" id="2.30.60.10">
    <property type="entry name" value="Cyanovirin-N"/>
    <property type="match status" value="1"/>
</dbReference>
<reference evidence="3" key="1">
    <citation type="journal article" date="2017" name="Genome Biol.">
        <title>Comparative genomics reveals high biological diversity and specific adaptations in the industrially and medically important fungal genus Aspergillus.</title>
        <authorList>
            <person name="de Vries R.P."/>
            <person name="Riley R."/>
            <person name="Wiebenga A."/>
            <person name="Aguilar-Osorio G."/>
            <person name="Amillis S."/>
            <person name="Uchima C.A."/>
            <person name="Anderluh G."/>
            <person name="Asadollahi M."/>
            <person name="Askin M."/>
            <person name="Barry K."/>
            <person name="Battaglia E."/>
            <person name="Bayram O."/>
            <person name="Benocci T."/>
            <person name="Braus-Stromeyer S.A."/>
            <person name="Caldana C."/>
            <person name="Canovas D."/>
            <person name="Cerqueira G.C."/>
            <person name="Chen F."/>
            <person name="Chen W."/>
            <person name="Choi C."/>
            <person name="Clum A."/>
            <person name="Dos Santos R.A."/>
            <person name="Damasio A.R."/>
            <person name="Diallinas G."/>
            <person name="Emri T."/>
            <person name="Fekete E."/>
            <person name="Flipphi M."/>
            <person name="Freyberg S."/>
            <person name="Gallo A."/>
            <person name="Gournas C."/>
            <person name="Habgood R."/>
            <person name="Hainaut M."/>
            <person name="Harispe M.L."/>
            <person name="Henrissat B."/>
            <person name="Hilden K.S."/>
            <person name="Hope R."/>
            <person name="Hossain A."/>
            <person name="Karabika E."/>
            <person name="Karaffa L."/>
            <person name="Karanyi Z."/>
            <person name="Krasevec N."/>
            <person name="Kuo A."/>
            <person name="Kusch H."/>
            <person name="LaButti K."/>
            <person name="Lagendijk E.L."/>
            <person name="Lapidus A."/>
            <person name="Levasseur A."/>
            <person name="Lindquist E."/>
            <person name="Lipzen A."/>
            <person name="Logrieco A.F."/>
            <person name="MacCabe A."/>
            <person name="Maekelae M.R."/>
            <person name="Malavazi I."/>
            <person name="Melin P."/>
            <person name="Meyer V."/>
            <person name="Mielnichuk N."/>
            <person name="Miskei M."/>
            <person name="Molnar A.P."/>
            <person name="Mule G."/>
            <person name="Ngan C.Y."/>
            <person name="Orejas M."/>
            <person name="Orosz E."/>
            <person name="Ouedraogo J.P."/>
            <person name="Overkamp K.M."/>
            <person name="Park H.-S."/>
            <person name="Perrone G."/>
            <person name="Piumi F."/>
            <person name="Punt P.J."/>
            <person name="Ram A.F."/>
            <person name="Ramon A."/>
            <person name="Rauscher S."/>
            <person name="Record E."/>
            <person name="Riano-Pachon D.M."/>
            <person name="Robert V."/>
            <person name="Roehrig J."/>
            <person name="Ruller R."/>
            <person name="Salamov A."/>
            <person name="Salih N.S."/>
            <person name="Samson R.A."/>
            <person name="Sandor E."/>
            <person name="Sanguinetti M."/>
            <person name="Schuetze T."/>
            <person name="Sepcic K."/>
            <person name="Shelest E."/>
            <person name="Sherlock G."/>
            <person name="Sophianopoulou V."/>
            <person name="Squina F.M."/>
            <person name="Sun H."/>
            <person name="Susca A."/>
            <person name="Todd R.B."/>
            <person name="Tsang A."/>
            <person name="Unkles S.E."/>
            <person name="van de Wiele N."/>
            <person name="van Rossen-Uffink D."/>
            <person name="Oliveira J.V."/>
            <person name="Vesth T.C."/>
            <person name="Visser J."/>
            <person name="Yu J.-H."/>
            <person name="Zhou M."/>
            <person name="Andersen M.R."/>
            <person name="Archer D.B."/>
            <person name="Baker S.E."/>
            <person name="Benoit I."/>
            <person name="Brakhage A.A."/>
            <person name="Braus G.H."/>
            <person name="Fischer R."/>
            <person name="Frisvad J.C."/>
            <person name="Goldman G.H."/>
            <person name="Houbraken J."/>
            <person name="Oakley B."/>
            <person name="Pocsi I."/>
            <person name="Scazzocchio C."/>
            <person name="Seiboth B."/>
            <person name="vanKuyk P.A."/>
            <person name="Wortman J."/>
            <person name="Dyer P.S."/>
            <person name="Grigoriev I.V."/>
        </authorList>
    </citation>
    <scope>NUCLEOTIDE SEQUENCE [LARGE SCALE GENOMIC DNA]</scope>
    <source>
        <strain evidence="3">ATCC 16872 / CBS 172.66 / WB 5094</strain>
    </source>
</reference>
<dbReference type="PANTHER" id="PTHR42076:SF1">
    <property type="entry name" value="CYANOVIRIN-N DOMAIN-CONTAINING PROTEIN"/>
    <property type="match status" value="1"/>
</dbReference>
<dbReference type="AlphaFoldDB" id="A0A1L9WM52"/>
<keyword evidence="3" id="KW-1185">Reference proteome</keyword>
<dbReference type="OMA" id="NEDGWFM"/>
<dbReference type="EMBL" id="KV878983">
    <property type="protein sequence ID" value="OJJ97249.1"/>
    <property type="molecule type" value="Genomic_DNA"/>
</dbReference>
<dbReference type="VEuPathDB" id="FungiDB:ASPACDRAFT_1858701"/>
<protein>
    <recommendedName>
        <fullName evidence="1">Cyanovirin-N domain-containing protein</fullName>
    </recommendedName>
</protein>
<dbReference type="PANTHER" id="PTHR42076">
    <property type="entry name" value="CYANOVIRIN-N HOMOLOG"/>
    <property type="match status" value="1"/>
</dbReference>
<dbReference type="RefSeq" id="XP_020053589.1">
    <property type="nucleotide sequence ID" value="XM_020197636.1"/>
</dbReference>
<feature type="domain" description="Cyanovirin-N" evidence="1">
    <location>
        <begin position="2"/>
        <end position="100"/>
    </location>
</feature>
<evidence type="ECO:0000259" key="1">
    <source>
        <dbReference type="SMART" id="SM01111"/>
    </source>
</evidence>
<evidence type="ECO:0000313" key="3">
    <source>
        <dbReference type="Proteomes" id="UP000184546"/>
    </source>
</evidence>
<organism evidence="2 3">
    <name type="scientific">Aspergillus aculeatus (strain ATCC 16872 / CBS 172.66 / WB 5094)</name>
    <dbReference type="NCBI Taxonomy" id="690307"/>
    <lineage>
        <taxon>Eukaryota</taxon>
        <taxon>Fungi</taxon>
        <taxon>Dikarya</taxon>
        <taxon>Ascomycota</taxon>
        <taxon>Pezizomycotina</taxon>
        <taxon>Eurotiomycetes</taxon>
        <taxon>Eurotiomycetidae</taxon>
        <taxon>Eurotiales</taxon>
        <taxon>Aspergillaceae</taxon>
        <taxon>Aspergillus</taxon>
        <taxon>Aspergillus subgen. Circumdati</taxon>
    </lineage>
</organism>
<sequence>MSFAHSCQNIRLEDGHILACSAPDRNGNLVEARLDLDVLIGNEDGTIFWDGQNFSHSAQNITLEGSLLTADLPARDGSFNERQGIDLGERISNEDGRLVYI</sequence>
<gene>
    <name evidence="2" type="ORF">ASPACDRAFT_1858701</name>
</gene>
<dbReference type="SUPFAM" id="SSF51322">
    <property type="entry name" value="Cyanovirin-N"/>
    <property type="match status" value="1"/>
</dbReference>
<accession>A0A1L9WM52</accession>
<dbReference type="SMART" id="SM01111">
    <property type="entry name" value="CVNH"/>
    <property type="match status" value="1"/>
</dbReference>
<dbReference type="STRING" id="690307.A0A1L9WM52"/>
<dbReference type="GeneID" id="30971450"/>
<evidence type="ECO:0000313" key="2">
    <source>
        <dbReference type="EMBL" id="OJJ97249.1"/>
    </source>
</evidence>
<dbReference type="OrthoDB" id="2441380at2759"/>
<name>A0A1L9WM52_ASPA1</name>